<accession>A0A1H3U277</accession>
<dbReference type="InterPro" id="IPR050313">
    <property type="entry name" value="Carb_Metab_HTH_regulators"/>
</dbReference>
<dbReference type="PROSITE" id="PS00894">
    <property type="entry name" value="HTH_DEOR_1"/>
    <property type="match status" value="1"/>
</dbReference>
<dbReference type="EMBL" id="FNPX01000022">
    <property type="protein sequence ID" value="SDZ56442.1"/>
    <property type="molecule type" value="Genomic_DNA"/>
</dbReference>
<evidence type="ECO:0000256" key="3">
    <source>
        <dbReference type="ARBA" id="ARBA00023125"/>
    </source>
</evidence>
<sequence length="264" mass="28943">MRIRSVNDSIDLAGVRRRKIAKIVEDRGSIGVRDLSEEFGVSDVTIRRDLRELGKLGVVTRTHGGVMINSSILSDLSNEERKSVGSEEKSRIGQVAIEMLSDEEVVFLDAGTTALAVASYAHRRPQCHYVTTCLGVASQLMGQDIKSFYIIGGAYRGTNDSFTGTLAVSALRSLSFDVSFLCCSAIDIERRSISISDEIYSQVQKEAIASSRRNIVVAHHDKVSTKGFVHTAGFDQLDRIITDSGLDEESRAQMQRANIEVILA</sequence>
<dbReference type="Pfam" id="PF00455">
    <property type="entry name" value="DeoRC"/>
    <property type="match status" value="1"/>
</dbReference>
<keyword evidence="7" id="KW-1185">Reference proteome</keyword>
<dbReference type="RefSeq" id="WP_244504730.1">
    <property type="nucleotide sequence ID" value="NZ_FNPX01000022.1"/>
</dbReference>
<dbReference type="InterPro" id="IPR001034">
    <property type="entry name" value="DeoR_HTH"/>
</dbReference>
<dbReference type="SUPFAM" id="SSF46785">
    <property type="entry name" value="Winged helix' DNA-binding domain"/>
    <property type="match status" value="1"/>
</dbReference>
<evidence type="ECO:0000256" key="4">
    <source>
        <dbReference type="ARBA" id="ARBA00023163"/>
    </source>
</evidence>
<evidence type="ECO:0000313" key="7">
    <source>
        <dbReference type="Proteomes" id="UP000198914"/>
    </source>
</evidence>
<reference evidence="7" key="1">
    <citation type="submission" date="2016-10" db="EMBL/GenBank/DDBJ databases">
        <authorList>
            <person name="Varghese N."/>
            <person name="Submissions S."/>
        </authorList>
    </citation>
    <scope>NUCLEOTIDE SEQUENCE [LARGE SCALE GENOMIC DNA]</scope>
    <source>
        <strain evidence="7">DSM 100420</strain>
    </source>
</reference>
<proteinExistence type="predicted"/>
<dbReference type="InterPro" id="IPR014036">
    <property type="entry name" value="DeoR-like_C"/>
</dbReference>
<dbReference type="Gene3D" id="1.10.10.10">
    <property type="entry name" value="Winged helix-like DNA-binding domain superfamily/Winged helix DNA-binding domain"/>
    <property type="match status" value="1"/>
</dbReference>
<dbReference type="PRINTS" id="PR00037">
    <property type="entry name" value="HTHLACR"/>
</dbReference>
<dbReference type="InterPro" id="IPR036388">
    <property type="entry name" value="WH-like_DNA-bd_sf"/>
</dbReference>
<dbReference type="SMART" id="SM01134">
    <property type="entry name" value="DeoRC"/>
    <property type="match status" value="1"/>
</dbReference>
<evidence type="ECO:0000259" key="5">
    <source>
        <dbReference type="PROSITE" id="PS51000"/>
    </source>
</evidence>
<organism evidence="6 7">
    <name type="scientific">Jannaschia faecimaris</name>
    <dbReference type="NCBI Taxonomy" id="1244108"/>
    <lineage>
        <taxon>Bacteria</taxon>
        <taxon>Pseudomonadati</taxon>
        <taxon>Pseudomonadota</taxon>
        <taxon>Alphaproteobacteria</taxon>
        <taxon>Rhodobacterales</taxon>
        <taxon>Roseobacteraceae</taxon>
        <taxon>Jannaschia</taxon>
    </lineage>
</organism>
<keyword evidence="3" id="KW-0238">DNA-binding</keyword>
<dbReference type="Gene3D" id="3.40.50.1360">
    <property type="match status" value="1"/>
</dbReference>
<dbReference type="PANTHER" id="PTHR30363">
    <property type="entry name" value="HTH-TYPE TRANSCRIPTIONAL REGULATOR SRLR-RELATED"/>
    <property type="match status" value="1"/>
</dbReference>
<gene>
    <name evidence="6" type="ORF">SAMN05444004_1228</name>
</gene>
<dbReference type="InterPro" id="IPR036390">
    <property type="entry name" value="WH_DNA-bd_sf"/>
</dbReference>
<protein>
    <submittedName>
        <fullName evidence="6">Transcriptional regulator, DeoR family</fullName>
    </submittedName>
</protein>
<evidence type="ECO:0000256" key="2">
    <source>
        <dbReference type="ARBA" id="ARBA00023015"/>
    </source>
</evidence>
<feature type="domain" description="HTH deoR-type" evidence="5">
    <location>
        <begin position="13"/>
        <end position="68"/>
    </location>
</feature>
<dbReference type="SMART" id="SM00420">
    <property type="entry name" value="HTH_DEOR"/>
    <property type="match status" value="1"/>
</dbReference>
<evidence type="ECO:0000313" key="6">
    <source>
        <dbReference type="EMBL" id="SDZ56442.1"/>
    </source>
</evidence>
<keyword evidence="2" id="KW-0805">Transcription regulation</keyword>
<dbReference type="InterPro" id="IPR037171">
    <property type="entry name" value="NagB/RpiA_transferase-like"/>
</dbReference>
<dbReference type="Pfam" id="PF08220">
    <property type="entry name" value="HTH_DeoR"/>
    <property type="match status" value="1"/>
</dbReference>
<evidence type="ECO:0000256" key="1">
    <source>
        <dbReference type="ARBA" id="ARBA00022491"/>
    </source>
</evidence>
<dbReference type="Proteomes" id="UP000198914">
    <property type="component" value="Unassembled WGS sequence"/>
</dbReference>
<dbReference type="STRING" id="1244108.SAMN05444004_1228"/>
<keyword evidence="4" id="KW-0804">Transcription</keyword>
<dbReference type="GO" id="GO:0003700">
    <property type="term" value="F:DNA-binding transcription factor activity"/>
    <property type="evidence" value="ECO:0007669"/>
    <property type="project" value="InterPro"/>
</dbReference>
<dbReference type="InterPro" id="IPR018356">
    <property type="entry name" value="Tscrpt_reg_HTH_DeoR_CS"/>
</dbReference>
<dbReference type="GO" id="GO:0003677">
    <property type="term" value="F:DNA binding"/>
    <property type="evidence" value="ECO:0007669"/>
    <property type="project" value="UniProtKB-KW"/>
</dbReference>
<dbReference type="SUPFAM" id="SSF100950">
    <property type="entry name" value="NagB/RpiA/CoA transferase-like"/>
    <property type="match status" value="1"/>
</dbReference>
<dbReference type="PROSITE" id="PS51000">
    <property type="entry name" value="HTH_DEOR_2"/>
    <property type="match status" value="1"/>
</dbReference>
<name>A0A1H3U277_9RHOB</name>
<dbReference type="AlphaFoldDB" id="A0A1H3U277"/>
<keyword evidence="1" id="KW-0678">Repressor</keyword>
<dbReference type="PANTHER" id="PTHR30363:SF4">
    <property type="entry name" value="GLYCEROL-3-PHOSPHATE REGULON REPRESSOR"/>
    <property type="match status" value="1"/>
</dbReference>